<evidence type="ECO:0000313" key="4">
    <source>
        <dbReference type="Proteomes" id="UP001589609"/>
    </source>
</evidence>
<feature type="transmembrane region" description="Helical" evidence="1">
    <location>
        <begin position="36"/>
        <end position="58"/>
    </location>
</feature>
<keyword evidence="1" id="KW-0472">Membrane</keyword>
<name>A0ABV5WPT9_9BACI</name>
<proteinExistence type="predicted"/>
<dbReference type="EMBL" id="JBHMAF010000200">
    <property type="protein sequence ID" value="MFB9762645.1"/>
    <property type="molecule type" value="Genomic_DNA"/>
</dbReference>
<accession>A0ABV5WPT9</accession>
<feature type="transmembrane region" description="Helical" evidence="1">
    <location>
        <begin position="7"/>
        <end position="24"/>
    </location>
</feature>
<keyword evidence="1" id="KW-0812">Transmembrane</keyword>
<dbReference type="RefSeq" id="WP_379952610.1">
    <property type="nucleotide sequence ID" value="NZ_JBHMAF010000200.1"/>
</dbReference>
<feature type="domain" description="DUF3899" evidence="2">
    <location>
        <begin position="33"/>
        <end position="120"/>
    </location>
</feature>
<sequence>MIASTSVIIGVSVGISCIVALLQHQHSFLLPFVNSLFYIALPFSVIGGFLFLLERGWFNITRYAFRKMFWIAHAKEAALLGEEHPRADRELLYRTYSFRLTYPFLITGLILAVLSIGISFAVLV</sequence>
<dbReference type="Proteomes" id="UP001589609">
    <property type="component" value="Unassembled WGS sequence"/>
</dbReference>
<keyword evidence="1" id="KW-1133">Transmembrane helix</keyword>
<gene>
    <name evidence="3" type="ORF">ACFFMS_30955</name>
</gene>
<evidence type="ECO:0000313" key="3">
    <source>
        <dbReference type="EMBL" id="MFB9762645.1"/>
    </source>
</evidence>
<evidence type="ECO:0000256" key="1">
    <source>
        <dbReference type="SAM" id="Phobius"/>
    </source>
</evidence>
<dbReference type="InterPro" id="IPR025007">
    <property type="entry name" value="DUF3899"/>
</dbReference>
<feature type="transmembrane region" description="Helical" evidence="1">
    <location>
        <begin position="100"/>
        <end position="123"/>
    </location>
</feature>
<protein>
    <submittedName>
        <fullName evidence="3">DUF3899 domain-containing protein</fullName>
    </submittedName>
</protein>
<dbReference type="Pfam" id="PF13038">
    <property type="entry name" value="DUF3899"/>
    <property type="match status" value="1"/>
</dbReference>
<evidence type="ECO:0000259" key="2">
    <source>
        <dbReference type="Pfam" id="PF13038"/>
    </source>
</evidence>
<reference evidence="3 4" key="1">
    <citation type="submission" date="2024-09" db="EMBL/GenBank/DDBJ databases">
        <authorList>
            <person name="Sun Q."/>
            <person name="Mori K."/>
        </authorList>
    </citation>
    <scope>NUCLEOTIDE SEQUENCE [LARGE SCALE GENOMIC DNA]</scope>
    <source>
        <strain evidence="3 4">JCM 11201</strain>
    </source>
</reference>
<organism evidence="3 4">
    <name type="scientific">Ectobacillus funiculus</name>
    <dbReference type="NCBI Taxonomy" id="137993"/>
    <lineage>
        <taxon>Bacteria</taxon>
        <taxon>Bacillati</taxon>
        <taxon>Bacillota</taxon>
        <taxon>Bacilli</taxon>
        <taxon>Bacillales</taxon>
        <taxon>Bacillaceae</taxon>
        <taxon>Ectobacillus</taxon>
    </lineage>
</organism>
<keyword evidence="4" id="KW-1185">Reference proteome</keyword>
<comment type="caution">
    <text evidence="3">The sequence shown here is derived from an EMBL/GenBank/DDBJ whole genome shotgun (WGS) entry which is preliminary data.</text>
</comment>